<dbReference type="EMBL" id="FNEJ01000023">
    <property type="protein sequence ID" value="SDJ26369.1"/>
    <property type="molecule type" value="Genomic_DNA"/>
</dbReference>
<keyword evidence="3" id="KW-1185">Reference proteome</keyword>
<name>A0A1G8SAX1_9RHOB</name>
<evidence type="ECO:0000313" key="3">
    <source>
        <dbReference type="Proteomes" id="UP000199093"/>
    </source>
</evidence>
<dbReference type="OrthoDB" id="6159094at2"/>
<organism evidence="2 3">
    <name type="scientific">Salipiger marinus</name>
    <dbReference type="NCBI Taxonomy" id="555512"/>
    <lineage>
        <taxon>Bacteria</taxon>
        <taxon>Pseudomonadati</taxon>
        <taxon>Pseudomonadota</taxon>
        <taxon>Alphaproteobacteria</taxon>
        <taxon>Rhodobacterales</taxon>
        <taxon>Roseobacteraceae</taxon>
        <taxon>Salipiger</taxon>
    </lineage>
</organism>
<gene>
    <name evidence="2" type="ORF">SAMN04487993_102394</name>
</gene>
<accession>A0A1G8SAX1</accession>
<feature type="chain" id="PRO_5011489735" evidence="1">
    <location>
        <begin position="23"/>
        <end position="203"/>
    </location>
</feature>
<keyword evidence="1" id="KW-0732">Signal</keyword>
<evidence type="ECO:0000313" key="2">
    <source>
        <dbReference type="EMBL" id="SDJ26369.1"/>
    </source>
</evidence>
<protein>
    <submittedName>
        <fullName evidence="2">Uncharacterized protein</fullName>
    </submittedName>
</protein>
<dbReference type="AlphaFoldDB" id="A0A1G8SAX1"/>
<feature type="signal peptide" evidence="1">
    <location>
        <begin position="1"/>
        <end position="22"/>
    </location>
</feature>
<sequence>MQRLKTALVCMGLAGVSLPVHAADFTDPEWPCIQRKVETLSMGLMWPHGVESPALDGALAQDVADLGTALSLRRVDMAQAEQLVAEFVASHGRDPAMMTAVFERVFDRLAQRRSRIISGIGDYSLSQIALAERIESARTEMDSLMQGTDPDYDRVDALEEQVDWDERIYTDRQRSLTYVCETPVLLEQRLYAISKLLQAALAG</sequence>
<reference evidence="2 3" key="1">
    <citation type="submission" date="2016-10" db="EMBL/GenBank/DDBJ databases">
        <authorList>
            <person name="de Groot N.N."/>
        </authorList>
    </citation>
    <scope>NUCLEOTIDE SEQUENCE [LARGE SCALE GENOMIC DNA]</scope>
    <source>
        <strain evidence="2 3">DSM 26424</strain>
    </source>
</reference>
<dbReference type="STRING" id="555512.SAMN04487993_102394"/>
<evidence type="ECO:0000256" key="1">
    <source>
        <dbReference type="SAM" id="SignalP"/>
    </source>
</evidence>
<proteinExistence type="predicted"/>
<dbReference type="Proteomes" id="UP000199093">
    <property type="component" value="Unassembled WGS sequence"/>
</dbReference>